<evidence type="ECO:0000256" key="2">
    <source>
        <dbReference type="ARBA" id="ARBA00023157"/>
    </source>
</evidence>
<dbReference type="SUPFAM" id="SSF49265">
    <property type="entry name" value="Fibronectin type III"/>
    <property type="match status" value="1"/>
</dbReference>
<sequence length="312" mass="35079">MSAVPEECGPRLVSTNEPNVTIHKKIGDRHQFQCRALGVPAPHIHWILPNGDVLNDTSNTIHYQLKLTGSLRLFHLKPRDSGVYRCVAQNTFGSVMAAMTLMIDNIDLHLYAMTVASNYVTLVWNGTGRNSFHEYHIIYKVMDDRTGDDEAPNTTTTRSLSADSPGKWQSEYESVTVNHVLRSYSLTHLEPNTKYWICLTVRDADAHNGYVQLSCTTVVTKAATHTTATPLKTSESTNFALAITLSATILLVFFVYFVYMGLKRYRIHRQYEIPAPKLSNGANNNPGVHNDPNLPHIPLENIKSPLIKHMRH</sequence>
<keyword evidence="1" id="KW-0677">Repeat</keyword>
<gene>
    <name evidence="7" type="ORF">ONB1V03_LOCUS3313</name>
</gene>
<dbReference type="InterPro" id="IPR007110">
    <property type="entry name" value="Ig-like_dom"/>
</dbReference>
<dbReference type="SMART" id="SM00409">
    <property type="entry name" value="IG"/>
    <property type="match status" value="1"/>
</dbReference>
<name>A0A7R9QDK6_9ACAR</name>
<keyword evidence="5" id="KW-0812">Transmembrane</keyword>
<evidence type="ECO:0000259" key="6">
    <source>
        <dbReference type="PROSITE" id="PS50835"/>
    </source>
</evidence>
<keyword evidence="2" id="KW-1015">Disulfide bond</keyword>
<dbReference type="PANTHER" id="PTHR44170">
    <property type="entry name" value="PROTEIN SIDEKICK"/>
    <property type="match status" value="1"/>
</dbReference>
<feature type="domain" description="Ig-like" evidence="6">
    <location>
        <begin position="10"/>
        <end position="102"/>
    </location>
</feature>
<evidence type="ECO:0000256" key="1">
    <source>
        <dbReference type="ARBA" id="ARBA00022737"/>
    </source>
</evidence>
<feature type="region of interest" description="Disordered" evidence="4">
    <location>
        <begin position="278"/>
        <end position="299"/>
    </location>
</feature>
<dbReference type="PROSITE" id="PS50835">
    <property type="entry name" value="IG_LIKE"/>
    <property type="match status" value="1"/>
</dbReference>
<dbReference type="EMBL" id="OC915776">
    <property type="protein sequence ID" value="CAD7641901.1"/>
    <property type="molecule type" value="Genomic_DNA"/>
</dbReference>
<dbReference type="SMART" id="SM00408">
    <property type="entry name" value="IGc2"/>
    <property type="match status" value="1"/>
</dbReference>
<keyword evidence="8" id="KW-1185">Reference proteome</keyword>
<dbReference type="InterPro" id="IPR036116">
    <property type="entry name" value="FN3_sf"/>
</dbReference>
<accession>A0A7R9QDK6</accession>
<dbReference type="InterPro" id="IPR003599">
    <property type="entry name" value="Ig_sub"/>
</dbReference>
<dbReference type="AlphaFoldDB" id="A0A7R9QDK6"/>
<dbReference type="Pfam" id="PF07679">
    <property type="entry name" value="I-set"/>
    <property type="match status" value="1"/>
</dbReference>
<dbReference type="InterPro" id="IPR036179">
    <property type="entry name" value="Ig-like_dom_sf"/>
</dbReference>
<protein>
    <recommendedName>
        <fullName evidence="6">Ig-like domain-containing protein</fullName>
    </recommendedName>
</protein>
<keyword evidence="5" id="KW-0472">Membrane</keyword>
<keyword evidence="3" id="KW-0393">Immunoglobulin domain</keyword>
<proteinExistence type="predicted"/>
<evidence type="ECO:0000256" key="3">
    <source>
        <dbReference type="ARBA" id="ARBA00023319"/>
    </source>
</evidence>
<dbReference type="SUPFAM" id="SSF48726">
    <property type="entry name" value="Immunoglobulin"/>
    <property type="match status" value="1"/>
</dbReference>
<dbReference type="OrthoDB" id="676979at2759"/>
<evidence type="ECO:0000313" key="7">
    <source>
        <dbReference type="EMBL" id="CAD7641901.1"/>
    </source>
</evidence>
<dbReference type="GO" id="GO:0098609">
    <property type="term" value="P:cell-cell adhesion"/>
    <property type="evidence" value="ECO:0007669"/>
    <property type="project" value="TreeGrafter"/>
</dbReference>
<dbReference type="InterPro" id="IPR013783">
    <property type="entry name" value="Ig-like_fold"/>
</dbReference>
<keyword evidence="5" id="KW-1133">Transmembrane helix</keyword>
<evidence type="ECO:0000313" key="8">
    <source>
        <dbReference type="Proteomes" id="UP000728032"/>
    </source>
</evidence>
<feature type="transmembrane region" description="Helical" evidence="5">
    <location>
        <begin position="239"/>
        <end position="259"/>
    </location>
</feature>
<dbReference type="PANTHER" id="PTHR44170:SF11">
    <property type="entry name" value="ROUNDABOUT HOMOLOG 4"/>
    <property type="match status" value="1"/>
</dbReference>
<dbReference type="InterPro" id="IPR003598">
    <property type="entry name" value="Ig_sub2"/>
</dbReference>
<evidence type="ECO:0000256" key="5">
    <source>
        <dbReference type="SAM" id="Phobius"/>
    </source>
</evidence>
<dbReference type="Proteomes" id="UP000728032">
    <property type="component" value="Unassembled WGS sequence"/>
</dbReference>
<reference evidence="7" key="1">
    <citation type="submission" date="2020-11" db="EMBL/GenBank/DDBJ databases">
        <authorList>
            <person name="Tran Van P."/>
        </authorList>
    </citation>
    <scope>NUCLEOTIDE SEQUENCE</scope>
</reference>
<dbReference type="Gene3D" id="2.60.40.10">
    <property type="entry name" value="Immunoglobulins"/>
    <property type="match status" value="2"/>
</dbReference>
<dbReference type="FunFam" id="2.60.40.10:FF:000032">
    <property type="entry name" value="palladin isoform X1"/>
    <property type="match status" value="1"/>
</dbReference>
<organism evidence="7">
    <name type="scientific">Oppiella nova</name>
    <dbReference type="NCBI Taxonomy" id="334625"/>
    <lineage>
        <taxon>Eukaryota</taxon>
        <taxon>Metazoa</taxon>
        <taxon>Ecdysozoa</taxon>
        <taxon>Arthropoda</taxon>
        <taxon>Chelicerata</taxon>
        <taxon>Arachnida</taxon>
        <taxon>Acari</taxon>
        <taxon>Acariformes</taxon>
        <taxon>Sarcoptiformes</taxon>
        <taxon>Oribatida</taxon>
        <taxon>Brachypylina</taxon>
        <taxon>Oppioidea</taxon>
        <taxon>Oppiidae</taxon>
        <taxon>Oppiella</taxon>
    </lineage>
</organism>
<dbReference type="EMBL" id="CAJPVJ010000951">
    <property type="protein sequence ID" value="CAG2163748.1"/>
    <property type="molecule type" value="Genomic_DNA"/>
</dbReference>
<evidence type="ECO:0000256" key="4">
    <source>
        <dbReference type="SAM" id="MobiDB-lite"/>
    </source>
</evidence>
<dbReference type="InterPro" id="IPR013098">
    <property type="entry name" value="Ig_I-set"/>
</dbReference>